<feature type="coiled-coil region" evidence="4">
    <location>
        <begin position="1338"/>
        <end position="1413"/>
    </location>
</feature>
<dbReference type="EMBL" id="JALLAZ020001095">
    <property type="protein sequence ID" value="KAL3780847.1"/>
    <property type="molecule type" value="Genomic_DNA"/>
</dbReference>
<feature type="coiled-coil region" evidence="4">
    <location>
        <begin position="218"/>
        <end position="252"/>
    </location>
</feature>
<dbReference type="PANTHER" id="PTHR47968:SF75">
    <property type="entry name" value="CENTROMERE-ASSOCIATED PROTEIN E"/>
    <property type="match status" value="1"/>
</dbReference>
<protein>
    <recommendedName>
        <fullName evidence="6">Kinesin motor domain-containing protein</fullName>
    </recommendedName>
</protein>
<comment type="similarity">
    <text evidence="3">Belongs to the TRAFAC class myosin-kinesin ATPase superfamily. Kinesin family.</text>
</comment>
<keyword evidence="2" id="KW-0505">Motor protein</keyword>
<reference evidence="7 8" key="1">
    <citation type="submission" date="2024-10" db="EMBL/GenBank/DDBJ databases">
        <title>Updated reference genomes for cyclostephanoid diatoms.</title>
        <authorList>
            <person name="Roberts W.R."/>
            <person name="Alverson A.J."/>
        </authorList>
    </citation>
    <scope>NUCLEOTIDE SEQUENCE [LARGE SCALE GENOMIC DNA]</scope>
    <source>
        <strain evidence="7 8">AJA276-08</strain>
    </source>
</reference>
<keyword evidence="1 4" id="KW-0175">Coiled coil</keyword>
<feature type="coiled-coil region" evidence="4">
    <location>
        <begin position="408"/>
        <end position="526"/>
    </location>
</feature>
<keyword evidence="8" id="KW-1185">Reference proteome</keyword>
<evidence type="ECO:0000256" key="2">
    <source>
        <dbReference type="ARBA" id="ARBA00023175"/>
    </source>
</evidence>
<feature type="coiled-coil region" evidence="4">
    <location>
        <begin position="1124"/>
        <end position="1294"/>
    </location>
</feature>
<dbReference type="InterPro" id="IPR027640">
    <property type="entry name" value="Kinesin-like_fam"/>
</dbReference>
<feature type="coiled-coil region" evidence="4">
    <location>
        <begin position="566"/>
        <end position="705"/>
    </location>
</feature>
<gene>
    <name evidence="7" type="ORF">ACHAW5_000841</name>
</gene>
<dbReference type="PROSITE" id="PS50067">
    <property type="entry name" value="KINESIN_MOTOR_2"/>
    <property type="match status" value="1"/>
</dbReference>
<dbReference type="SUPFAM" id="SSF52540">
    <property type="entry name" value="P-loop containing nucleoside triphosphate hydrolases"/>
    <property type="match status" value="1"/>
</dbReference>
<feature type="coiled-coil region" evidence="4">
    <location>
        <begin position="1455"/>
        <end position="1570"/>
    </location>
</feature>
<dbReference type="InterPro" id="IPR001752">
    <property type="entry name" value="Kinesin_motor_dom"/>
</dbReference>
<evidence type="ECO:0000313" key="7">
    <source>
        <dbReference type="EMBL" id="KAL3780847.1"/>
    </source>
</evidence>
<feature type="coiled-coil region" evidence="4">
    <location>
        <begin position="39"/>
        <end position="96"/>
    </location>
</feature>
<comment type="caution">
    <text evidence="7">The sequence shown here is derived from an EMBL/GenBank/DDBJ whole genome shotgun (WGS) entry which is preliminary data.</text>
</comment>
<dbReference type="Proteomes" id="UP001530315">
    <property type="component" value="Unassembled WGS sequence"/>
</dbReference>
<feature type="coiled-coil region" evidence="4">
    <location>
        <begin position="348"/>
        <end position="382"/>
    </location>
</feature>
<evidence type="ECO:0000313" key="8">
    <source>
        <dbReference type="Proteomes" id="UP001530315"/>
    </source>
</evidence>
<dbReference type="Gene3D" id="1.20.58.1980">
    <property type="match status" value="1"/>
</dbReference>
<organism evidence="7 8">
    <name type="scientific">Stephanodiscus triporus</name>
    <dbReference type="NCBI Taxonomy" id="2934178"/>
    <lineage>
        <taxon>Eukaryota</taxon>
        <taxon>Sar</taxon>
        <taxon>Stramenopiles</taxon>
        <taxon>Ochrophyta</taxon>
        <taxon>Bacillariophyta</taxon>
        <taxon>Coscinodiscophyceae</taxon>
        <taxon>Thalassiosirophycidae</taxon>
        <taxon>Stephanodiscales</taxon>
        <taxon>Stephanodiscaceae</taxon>
        <taxon>Stephanodiscus</taxon>
    </lineage>
</organism>
<feature type="coiled-coil region" evidence="4">
    <location>
        <begin position="1035"/>
        <end position="1088"/>
    </location>
</feature>
<evidence type="ECO:0000256" key="1">
    <source>
        <dbReference type="ARBA" id="ARBA00023054"/>
    </source>
</evidence>
<accession>A0ABD3NZN8</accession>
<feature type="domain" description="Kinesin motor" evidence="6">
    <location>
        <begin position="1"/>
        <end position="30"/>
    </location>
</feature>
<evidence type="ECO:0000256" key="5">
    <source>
        <dbReference type="SAM" id="MobiDB-lite"/>
    </source>
</evidence>
<feature type="coiled-coil region" evidence="4">
    <location>
        <begin position="787"/>
        <end position="852"/>
    </location>
</feature>
<dbReference type="PANTHER" id="PTHR47968">
    <property type="entry name" value="CENTROMERE PROTEIN E"/>
    <property type="match status" value="1"/>
</dbReference>
<dbReference type="Gene3D" id="1.10.287.1490">
    <property type="match status" value="1"/>
</dbReference>
<dbReference type="InterPro" id="IPR027417">
    <property type="entry name" value="P-loop_NTPase"/>
</dbReference>
<feature type="region of interest" description="Disordered" evidence="5">
    <location>
        <begin position="1630"/>
        <end position="1712"/>
    </location>
</feature>
<feature type="region of interest" description="Disordered" evidence="5">
    <location>
        <begin position="148"/>
        <end position="173"/>
    </location>
</feature>
<evidence type="ECO:0000259" key="6">
    <source>
        <dbReference type="PROSITE" id="PS50067"/>
    </source>
</evidence>
<feature type="compositionally biased region" description="Polar residues" evidence="5">
    <location>
        <begin position="158"/>
        <end position="173"/>
    </location>
</feature>
<comment type="caution">
    <text evidence="3">Lacks conserved residue(s) required for the propagation of feature annotation.</text>
</comment>
<feature type="coiled-coil region" evidence="4">
    <location>
        <begin position="881"/>
        <end position="1003"/>
    </location>
</feature>
<proteinExistence type="inferred from homology"/>
<name>A0ABD3NZN8_9STRA</name>
<sequence length="1712" mass="192133">MAIICCATPSELYLEETRSTLQFASRAKLVKTRAQVNEVMDDRSLIKKLQRELKEARNGGPGKDTVEQMKALEEKAANAEFANRKAEEDLKRMKELILKGGVLGKITAGGPAGKLSLYNSLFVYNDNDETIQAGAVKFSLGNSTKGRKRRYSDGVINDTENSDPQQLGPFSSPTRVGEITKLHAQTEVKLKRTKQAIHIMPSDIMTDDIDIGLLREALAAKSTQTASLKIKLEEAERRVHSATKKLQCEQGEKEMLWMAKQDLESQVSTLASDKEFVVTEQDLLMAEKDCVISKSLEKIEQILEDRRQQALMVSELQGQLVEMKEEATTRAAAEDRALTLELSLGAERQEAADRLSEMKGELDATQEANTKLAGQIAFLQNNIDDITKHLTEKELAFEEATATIIALKEDALSSKSQLSAEADDLRNAKNALNERVTVLEGDLAAQWLAAKEKDQLLEIANNDIAQLSKKNNDLNHMNEELQASLLGVARVKEEQATALHEIAQTLQTTVDEKNNLCSQLSELQAKYDFIQFNSYKAEQVHEEQTSQLKATLLQKDEIFLSLNSRIVSLDDEIATIKSERDELANNLKSTSQELSTMKEEASNSSADISKLEATIEALAKERDSAIEKMNEVLTCTGVAEEVLSTLKNEKDELTSSLEQTKADISRLKADKEELVASLSCLQENIVDVQSQNKCLSDELNATKAKSNEFQSQIEASASKFDSEVSEHKRCMEELERVTKEYDILASNLANVEANSKDAIAHLKESVKQKNNEACALNDIIISSNAQIAQFAEQVSTLTEERDEFAKKLEEATFKREELANKLASMSYYSVDVSTLEASNEMLTRERDSAIEKMNAVLTCNGAAEEELSTLKNEKYELTLSLEQTKADVSRLKADKENGLEKIDELNSMIVELQSRNTRLVEDIQASKSAGSDDIHLLKREIDDLKSLLASANASVVEARSAALSADQEIEDKELQLENALRNLAEHEEARRIAEAKLRSVELSHQNSSTRPDSEEELLRDMEFLMGEKIDAESRLEHELSRRKEVEDAIKRAAEEEKQLLMDEAEDKMISLRDEIYQLKSDLSRLEEESYRIKDENADLHDTIKRVESKATDYDRVVSSIRDELFREQSEKTCLQERLRALEEQSAAFKTQVFDAKASFEADAQVRISDVKEQLSRALSQLSESRKEVKLSRETIANLNSNIEQYTKEIDSIKLMASNDKGMLVSKLKEELAQTKLDLSHSEADCLSAKRELESTKEKVDLVKRHEHEKQQKFAAKAKEAIETLKDRLAKAESIQKASPVVENLQAKVKELTQTLCDRDERIKKLEKSKITKSQIANIQKLKDERSQFMAEAKEYKQRVEELEISLPRRSGLRERTHPLQDDSNVIQKLQDDLRQCENKLRKYVQHSERLEKDRKGVIEAISSCDVADIVGDSVVEMVVSLCEKLSSLEEECAALSSSERKAAEYLAELDALSEKYSALERQLKSYEDDDTKLATSLAECKANLKNAQEKIATLKMDNESLKAMAESAKVNISELQSERRRQMQYLESENLQLGDDLKRARRELAEAKLSVDEKDAFTNEPTEELRGLSNLFGASTSTKLAQTESAVPFHSNGKSIPLSSIRKRFPESPVIEEDGNSMEKENLLNKKQRKLSSSASSPFGSEKKKRIANPFSSAKKAARKTRNALIDNTPTKQYALGDSEPTVDVTGECNQS</sequence>
<evidence type="ECO:0000256" key="3">
    <source>
        <dbReference type="PROSITE-ProRule" id="PRU00283"/>
    </source>
</evidence>
<evidence type="ECO:0000256" key="4">
    <source>
        <dbReference type="SAM" id="Coils"/>
    </source>
</evidence>